<proteinExistence type="predicted"/>
<name>A0A2M8RSX0_9PAST</name>
<feature type="signal peptide" evidence="1">
    <location>
        <begin position="1"/>
        <end position="17"/>
    </location>
</feature>
<accession>A0A2M8RSX0</accession>
<evidence type="ECO:0000313" key="2">
    <source>
        <dbReference type="EMBL" id="PJG81976.1"/>
    </source>
</evidence>
<reference evidence="2 3" key="1">
    <citation type="submission" date="2017-11" db="EMBL/GenBank/DDBJ databases">
        <title>Reclassification of Bisgaard taxon 5 as Caviibacterium pharyngocola gen. nov., sp. nov.</title>
        <authorList>
            <person name="Christensen H."/>
        </authorList>
    </citation>
    <scope>NUCLEOTIDE SEQUENCE [LARGE SCALE GENOMIC DNA]</scope>
    <source>
        <strain evidence="2 3">7_3</strain>
    </source>
</reference>
<dbReference type="OrthoDB" id="6693450at2"/>
<keyword evidence="1" id="KW-0732">Signal</keyword>
<sequence length="205" mass="23861">MKKWLLLYLLFPFMAVAQETGESCSQITDNDKRLECYDSVFIKQDNDTNKSKEIDSQLAKLMSWEYRETKDEMRETTNYFASILSSNKVEFSFPYQGGSHLYMTLRKHSELGNDVMFIISKGQFSCRINGCKISVKFDNNKVENYTMSEPDSGGSDTLFISSSQDIKKFTDKLRKSKKVIVELPFYEHGKKQFTFDIEGLTWSHF</sequence>
<organism evidence="2 3">
    <name type="scientific">Caviibacterium pharyngocola</name>
    <dbReference type="NCBI Taxonomy" id="28159"/>
    <lineage>
        <taxon>Bacteria</taxon>
        <taxon>Pseudomonadati</taxon>
        <taxon>Pseudomonadota</taxon>
        <taxon>Gammaproteobacteria</taxon>
        <taxon>Pasteurellales</taxon>
        <taxon>Pasteurellaceae</taxon>
        <taxon>Caviibacterium</taxon>
    </lineage>
</organism>
<dbReference type="RefSeq" id="WP_100297628.1">
    <property type="nucleotide sequence ID" value="NZ_PHGZ01000032.1"/>
</dbReference>
<evidence type="ECO:0000256" key="1">
    <source>
        <dbReference type="SAM" id="SignalP"/>
    </source>
</evidence>
<protein>
    <submittedName>
        <fullName evidence="2">Uncharacterized protein</fullName>
    </submittedName>
</protein>
<comment type="caution">
    <text evidence="2">The sequence shown here is derived from an EMBL/GenBank/DDBJ whole genome shotgun (WGS) entry which is preliminary data.</text>
</comment>
<evidence type="ECO:0000313" key="3">
    <source>
        <dbReference type="Proteomes" id="UP000230282"/>
    </source>
</evidence>
<dbReference type="EMBL" id="PHGZ01000032">
    <property type="protein sequence ID" value="PJG81976.1"/>
    <property type="molecule type" value="Genomic_DNA"/>
</dbReference>
<gene>
    <name evidence="2" type="ORF">CVP04_11385</name>
</gene>
<dbReference type="Proteomes" id="UP000230282">
    <property type="component" value="Unassembled WGS sequence"/>
</dbReference>
<dbReference type="AlphaFoldDB" id="A0A2M8RSX0"/>
<feature type="chain" id="PRO_5014702236" evidence="1">
    <location>
        <begin position="18"/>
        <end position="205"/>
    </location>
</feature>
<keyword evidence="3" id="KW-1185">Reference proteome</keyword>